<dbReference type="Proteomes" id="UP000827260">
    <property type="component" value="Segment"/>
</dbReference>
<name>A0AAE8XZ57_9CAUD</name>
<gene>
    <name evidence="1" type="ORF">HRTV-27_gp76</name>
</gene>
<proteinExistence type="predicted"/>
<dbReference type="EMBL" id="MZ334522">
    <property type="protein sequence ID" value="UBF22769.1"/>
    <property type="molecule type" value="Genomic_DNA"/>
</dbReference>
<sequence length="47" mass="4911">MFYDSRGNPVEIRSDPGLVCSYCKYDNTPGPASDGAPGCCEGCGAHL</sequence>
<evidence type="ECO:0000313" key="1">
    <source>
        <dbReference type="EMBL" id="UBF22769.1"/>
    </source>
</evidence>
<keyword evidence="2" id="KW-1185">Reference proteome</keyword>
<protein>
    <submittedName>
        <fullName evidence="1">Uncharacterized protein</fullName>
    </submittedName>
</protein>
<organism evidence="1 2">
    <name type="scientific">Halorubrum tailed virus 27</name>
    <dbReference type="NCBI Taxonomy" id="2878008"/>
    <lineage>
        <taxon>Viruses</taxon>
        <taxon>Duplodnaviria</taxon>
        <taxon>Heunggongvirae</taxon>
        <taxon>Uroviricota</taxon>
        <taxon>Caudoviricetes</taxon>
        <taxon>Thumleimavirales</taxon>
        <taxon>Hafunaviridae</taxon>
        <taxon>Minorvirus</taxon>
        <taxon>Minorvirus thailandense</taxon>
        <taxon>Minorvirus HRTV27</taxon>
    </lineage>
</organism>
<accession>A0AAE8XZ57</accession>
<evidence type="ECO:0000313" key="2">
    <source>
        <dbReference type="Proteomes" id="UP000827260"/>
    </source>
</evidence>
<reference evidence="1" key="1">
    <citation type="submission" date="2021-05" db="EMBL/GenBank/DDBJ databases">
        <title>Diversity, taxonomy and evolution of archaeal viruses of the class Caudoviricetes.</title>
        <authorList>
            <person name="Liu Y."/>
            <person name="Demina T.A."/>
            <person name="Roux S."/>
            <person name="Aiewsakun P."/>
            <person name="Kazlauskas D."/>
            <person name="Simmonds P."/>
            <person name="Prangishvili D."/>
            <person name="Oksanen H.M."/>
            <person name="Krupovic M."/>
        </authorList>
    </citation>
    <scope>NUCLEOTIDE SEQUENCE</scope>
    <source>
        <strain evidence="1">HRTV-27/27</strain>
    </source>
</reference>